<dbReference type="AlphaFoldDB" id="A0A1Y1Z4Z0"/>
<dbReference type="InterPro" id="IPR027437">
    <property type="entry name" value="Rbsml_uS13_C"/>
</dbReference>
<comment type="caution">
    <text evidence="4">The sequence shown here is derived from an EMBL/GenBank/DDBJ whole genome shotgun (WGS) entry which is preliminary data.</text>
</comment>
<dbReference type="Pfam" id="PF00416">
    <property type="entry name" value="Ribosomal_S13"/>
    <property type="match status" value="1"/>
</dbReference>
<keyword evidence="3" id="KW-0687">Ribonucleoprotein</keyword>
<evidence type="ECO:0000313" key="4">
    <source>
        <dbReference type="EMBL" id="ORY05320.1"/>
    </source>
</evidence>
<dbReference type="SUPFAM" id="SSF46946">
    <property type="entry name" value="S13-like H2TH domain"/>
    <property type="match status" value="1"/>
</dbReference>
<name>A0A1Y1Z4Z0_9FUNG</name>
<dbReference type="GO" id="GO:0003723">
    <property type="term" value="F:RNA binding"/>
    <property type="evidence" value="ECO:0007669"/>
    <property type="project" value="InterPro"/>
</dbReference>
<evidence type="ECO:0000256" key="3">
    <source>
        <dbReference type="ARBA" id="ARBA00023274"/>
    </source>
</evidence>
<dbReference type="FunCoup" id="A0A1Y1Z4Z0">
    <property type="interactions" value="442"/>
</dbReference>
<dbReference type="InParanoid" id="A0A1Y1Z4Z0"/>
<dbReference type="HAMAP" id="MF_01315">
    <property type="entry name" value="Ribosomal_uS13"/>
    <property type="match status" value="1"/>
</dbReference>
<dbReference type="EMBL" id="MCFE01000026">
    <property type="protein sequence ID" value="ORY05320.1"/>
    <property type="molecule type" value="Genomic_DNA"/>
</dbReference>
<dbReference type="PANTHER" id="PTHR10871">
    <property type="entry name" value="30S RIBOSOMAL PROTEIN S13/40S RIBOSOMAL PROTEIN S18"/>
    <property type="match status" value="1"/>
</dbReference>
<accession>A0A1Y1Z4Z0</accession>
<dbReference type="GO" id="GO:0015935">
    <property type="term" value="C:small ribosomal subunit"/>
    <property type="evidence" value="ECO:0007669"/>
    <property type="project" value="TreeGrafter"/>
</dbReference>
<dbReference type="Gene3D" id="1.10.8.50">
    <property type="match status" value="1"/>
</dbReference>
<sequence>MLHLLGVNLPDKKVVRVALTYFYGIGHSTAERLCNKLSIHKECKLSELSDTQINQLSGLLTDMTIESDLRRQVKNNVLQLRQINSYVGKRHALGLPVHGQRTRTNSKTARKINGRFLKQASRGYSTMPDYSSAVEQQTPFEAFFAKKYF</sequence>
<dbReference type="GO" id="GO:0005739">
    <property type="term" value="C:mitochondrion"/>
    <property type="evidence" value="ECO:0007669"/>
    <property type="project" value="TreeGrafter"/>
</dbReference>
<dbReference type="STRING" id="1314790.A0A1Y1Z4Z0"/>
<dbReference type="GO" id="GO:0003735">
    <property type="term" value="F:structural constituent of ribosome"/>
    <property type="evidence" value="ECO:0007669"/>
    <property type="project" value="InterPro"/>
</dbReference>
<dbReference type="PROSITE" id="PS50159">
    <property type="entry name" value="RIBOSOMAL_S13_2"/>
    <property type="match status" value="1"/>
</dbReference>
<dbReference type="GO" id="GO:0006412">
    <property type="term" value="P:translation"/>
    <property type="evidence" value="ECO:0007669"/>
    <property type="project" value="InterPro"/>
</dbReference>
<keyword evidence="2" id="KW-0689">Ribosomal protein</keyword>
<dbReference type="FunFam" id="1.10.8.50:FF:000001">
    <property type="entry name" value="30S ribosomal protein S13"/>
    <property type="match status" value="1"/>
</dbReference>
<organism evidence="4 5">
    <name type="scientific">Basidiobolus meristosporus CBS 931.73</name>
    <dbReference type="NCBI Taxonomy" id="1314790"/>
    <lineage>
        <taxon>Eukaryota</taxon>
        <taxon>Fungi</taxon>
        <taxon>Fungi incertae sedis</taxon>
        <taxon>Zoopagomycota</taxon>
        <taxon>Entomophthoromycotina</taxon>
        <taxon>Basidiobolomycetes</taxon>
        <taxon>Basidiobolales</taxon>
        <taxon>Basidiobolaceae</taxon>
        <taxon>Basidiobolus</taxon>
    </lineage>
</organism>
<protein>
    <submittedName>
        <fullName evidence="4">S13-like H2TH domain-containing protein</fullName>
    </submittedName>
</protein>
<keyword evidence="5" id="KW-1185">Reference proteome</keyword>
<dbReference type="OrthoDB" id="525520at2759"/>
<dbReference type="InterPro" id="IPR001892">
    <property type="entry name" value="Ribosomal_uS13"/>
</dbReference>
<proteinExistence type="inferred from homology"/>
<dbReference type="InterPro" id="IPR010979">
    <property type="entry name" value="Ribosomal_uS13-like_H2TH"/>
</dbReference>
<evidence type="ECO:0000256" key="2">
    <source>
        <dbReference type="ARBA" id="ARBA00022980"/>
    </source>
</evidence>
<dbReference type="Gene3D" id="4.10.910.10">
    <property type="entry name" value="30s ribosomal protein s13, domain 2"/>
    <property type="match status" value="1"/>
</dbReference>
<comment type="similarity">
    <text evidence="1">Belongs to the universal ribosomal protein uS13 family.</text>
</comment>
<gene>
    <name evidence="4" type="ORF">K493DRAFT_333562</name>
</gene>
<evidence type="ECO:0000256" key="1">
    <source>
        <dbReference type="ARBA" id="ARBA00008080"/>
    </source>
</evidence>
<dbReference type="Proteomes" id="UP000193498">
    <property type="component" value="Unassembled WGS sequence"/>
</dbReference>
<dbReference type="PANTHER" id="PTHR10871:SF1">
    <property type="entry name" value="SMALL RIBOSOMAL SUBUNIT PROTEIN US13M"/>
    <property type="match status" value="1"/>
</dbReference>
<evidence type="ECO:0000313" key="5">
    <source>
        <dbReference type="Proteomes" id="UP000193498"/>
    </source>
</evidence>
<reference evidence="4 5" key="1">
    <citation type="submission" date="2016-07" db="EMBL/GenBank/DDBJ databases">
        <title>Pervasive Adenine N6-methylation of Active Genes in Fungi.</title>
        <authorList>
            <consortium name="DOE Joint Genome Institute"/>
            <person name="Mondo S.J."/>
            <person name="Dannebaum R.O."/>
            <person name="Kuo R.C."/>
            <person name="Labutti K."/>
            <person name="Haridas S."/>
            <person name="Kuo A."/>
            <person name="Salamov A."/>
            <person name="Ahrendt S.R."/>
            <person name="Lipzen A."/>
            <person name="Sullivan W."/>
            <person name="Andreopoulos W.B."/>
            <person name="Clum A."/>
            <person name="Lindquist E."/>
            <person name="Daum C."/>
            <person name="Ramamoorthy G.K."/>
            <person name="Gryganskyi A."/>
            <person name="Culley D."/>
            <person name="Magnuson J.K."/>
            <person name="James T.Y."/>
            <person name="O'Malley M.A."/>
            <person name="Stajich J.E."/>
            <person name="Spatafora J.W."/>
            <person name="Visel A."/>
            <person name="Grigoriev I.V."/>
        </authorList>
    </citation>
    <scope>NUCLEOTIDE SEQUENCE [LARGE SCALE GENOMIC DNA]</scope>
    <source>
        <strain evidence="4 5">CBS 931.73</strain>
    </source>
</reference>